<comment type="caution">
    <text evidence="1">The sequence shown here is derived from an EMBL/GenBank/DDBJ whole genome shotgun (WGS) entry which is preliminary data.</text>
</comment>
<accession>A0ABV0U7Z5</accession>
<protein>
    <submittedName>
        <fullName evidence="1">Uncharacterized protein</fullName>
    </submittedName>
</protein>
<evidence type="ECO:0000313" key="2">
    <source>
        <dbReference type="Proteomes" id="UP001482620"/>
    </source>
</evidence>
<evidence type="ECO:0000313" key="1">
    <source>
        <dbReference type="EMBL" id="MEQ2240253.1"/>
    </source>
</evidence>
<dbReference type="EMBL" id="JAHRIQ010058960">
    <property type="protein sequence ID" value="MEQ2240253.1"/>
    <property type="molecule type" value="Genomic_DNA"/>
</dbReference>
<dbReference type="Proteomes" id="UP001482620">
    <property type="component" value="Unassembled WGS sequence"/>
</dbReference>
<gene>
    <name evidence="1" type="ORF">ILYODFUR_012930</name>
</gene>
<name>A0ABV0U7Z5_9TELE</name>
<proteinExistence type="predicted"/>
<sequence>MTPELCAVVCSKQPEGHHLSGICSPSLASVKQKVVDPRKSKVLELRSSICSSLLARKQTLARPAGCDRRITRMLLHRFYSMLCVKQERPLL</sequence>
<organism evidence="1 2">
    <name type="scientific">Ilyodon furcidens</name>
    <name type="common">goldbreast splitfin</name>
    <dbReference type="NCBI Taxonomy" id="33524"/>
    <lineage>
        <taxon>Eukaryota</taxon>
        <taxon>Metazoa</taxon>
        <taxon>Chordata</taxon>
        <taxon>Craniata</taxon>
        <taxon>Vertebrata</taxon>
        <taxon>Euteleostomi</taxon>
        <taxon>Actinopterygii</taxon>
        <taxon>Neopterygii</taxon>
        <taxon>Teleostei</taxon>
        <taxon>Neoteleostei</taxon>
        <taxon>Acanthomorphata</taxon>
        <taxon>Ovalentaria</taxon>
        <taxon>Atherinomorphae</taxon>
        <taxon>Cyprinodontiformes</taxon>
        <taxon>Goodeidae</taxon>
        <taxon>Ilyodon</taxon>
    </lineage>
</organism>
<keyword evidence="2" id="KW-1185">Reference proteome</keyword>
<reference evidence="1 2" key="1">
    <citation type="submission" date="2021-06" db="EMBL/GenBank/DDBJ databases">
        <authorList>
            <person name="Palmer J.M."/>
        </authorList>
    </citation>
    <scope>NUCLEOTIDE SEQUENCE [LARGE SCALE GENOMIC DNA]</scope>
    <source>
        <strain evidence="2">if_2019</strain>
        <tissue evidence="1">Muscle</tissue>
    </source>
</reference>